<dbReference type="AlphaFoldDB" id="A0AAN7AVA7"/>
<keyword evidence="3" id="KW-1185">Reference proteome</keyword>
<reference evidence="2" key="1">
    <citation type="journal article" date="2023" name="Mol. Phylogenet. Evol.">
        <title>Genome-scale phylogeny and comparative genomics of the fungal order Sordariales.</title>
        <authorList>
            <person name="Hensen N."/>
            <person name="Bonometti L."/>
            <person name="Westerberg I."/>
            <person name="Brannstrom I.O."/>
            <person name="Guillou S."/>
            <person name="Cros-Aarteil S."/>
            <person name="Calhoun S."/>
            <person name="Haridas S."/>
            <person name="Kuo A."/>
            <person name="Mondo S."/>
            <person name="Pangilinan J."/>
            <person name="Riley R."/>
            <person name="LaButti K."/>
            <person name="Andreopoulos B."/>
            <person name="Lipzen A."/>
            <person name="Chen C."/>
            <person name="Yan M."/>
            <person name="Daum C."/>
            <person name="Ng V."/>
            <person name="Clum A."/>
            <person name="Steindorff A."/>
            <person name="Ohm R.A."/>
            <person name="Martin F."/>
            <person name="Silar P."/>
            <person name="Natvig D.O."/>
            <person name="Lalanne C."/>
            <person name="Gautier V."/>
            <person name="Ament-Velasquez S.L."/>
            <person name="Kruys A."/>
            <person name="Hutchinson M.I."/>
            <person name="Powell A.J."/>
            <person name="Barry K."/>
            <person name="Miller A.N."/>
            <person name="Grigoriev I.V."/>
            <person name="Debuchy R."/>
            <person name="Gladieux P."/>
            <person name="Hiltunen Thoren M."/>
            <person name="Johannesson H."/>
        </authorList>
    </citation>
    <scope>NUCLEOTIDE SEQUENCE</scope>
    <source>
        <strain evidence="2">CBS 315.58</strain>
    </source>
</reference>
<dbReference type="InterPro" id="IPR025676">
    <property type="entry name" value="Clr5_dom"/>
</dbReference>
<evidence type="ECO:0000259" key="1">
    <source>
        <dbReference type="Pfam" id="PF14420"/>
    </source>
</evidence>
<accession>A0AAN7AVA7</accession>
<proteinExistence type="predicted"/>
<evidence type="ECO:0000313" key="2">
    <source>
        <dbReference type="EMBL" id="KAK4198775.1"/>
    </source>
</evidence>
<dbReference type="Proteomes" id="UP001303160">
    <property type="component" value="Unassembled WGS sequence"/>
</dbReference>
<reference evidence="2" key="2">
    <citation type="submission" date="2023-05" db="EMBL/GenBank/DDBJ databases">
        <authorList>
            <consortium name="Lawrence Berkeley National Laboratory"/>
            <person name="Steindorff A."/>
            <person name="Hensen N."/>
            <person name="Bonometti L."/>
            <person name="Westerberg I."/>
            <person name="Brannstrom I.O."/>
            <person name="Guillou S."/>
            <person name="Cros-Aarteil S."/>
            <person name="Calhoun S."/>
            <person name="Haridas S."/>
            <person name="Kuo A."/>
            <person name="Mondo S."/>
            <person name="Pangilinan J."/>
            <person name="Riley R."/>
            <person name="Labutti K."/>
            <person name="Andreopoulos B."/>
            <person name="Lipzen A."/>
            <person name="Chen C."/>
            <person name="Yanf M."/>
            <person name="Daum C."/>
            <person name="Ng V."/>
            <person name="Clum A."/>
            <person name="Ohm R."/>
            <person name="Martin F."/>
            <person name="Silar P."/>
            <person name="Natvig D."/>
            <person name="Lalanne C."/>
            <person name="Gautier V."/>
            <person name="Ament-Velasquez S.L."/>
            <person name="Kruys A."/>
            <person name="Hutchinson M.I."/>
            <person name="Powell A.J."/>
            <person name="Barry K."/>
            <person name="Miller A.N."/>
            <person name="Grigoriev I.V."/>
            <person name="Debuchy R."/>
            <person name="Gladieux P."/>
            <person name="Thoren M.H."/>
            <person name="Johannesson H."/>
        </authorList>
    </citation>
    <scope>NUCLEOTIDE SEQUENCE</scope>
    <source>
        <strain evidence="2">CBS 315.58</strain>
    </source>
</reference>
<gene>
    <name evidence="2" type="ORF">QBC40DRAFT_255758</name>
</gene>
<dbReference type="Pfam" id="PF14420">
    <property type="entry name" value="Clr5"/>
    <property type="match status" value="1"/>
</dbReference>
<sequence>MVDRWERIKPRLKLYYLDLGMNLELTMVLLGVVHNFKASPDQFKRQMKKWPEFQKNSIGAPSSTTKRTRPKRSLAREAAVDIMMSTWMRRTAHCFRRSLTLGSDESLAKLLYSTDKYIKGFFDGGEVTPDMLEAQFLVYETWENIFNRSQMLPIIRGKDLTEEQLPKPPPKDRTVCLGQRDGAGPAQDDQIAIKAERRRRDKERRRALRQRRLGGRQKVVADLISDHIISQFDEKPVECSPYMLPHF</sequence>
<feature type="domain" description="Clr5" evidence="1">
    <location>
        <begin position="1"/>
        <end position="50"/>
    </location>
</feature>
<dbReference type="EMBL" id="MU863941">
    <property type="protein sequence ID" value="KAK4198775.1"/>
    <property type="molecule type" value="Genomic_DNA"/>
</dbReference>
<organism evidence="2 3">
    <name type="scientific">Triangularia verruculosa</name>
    <dbReference type="NCBI Taxonomy" id="2587418"/>
    <lineage>
        <taxon>Eukaryota</taxon>
        <taxon>Fungi</taxon>
        <taxon>Dikarya</taxon>
        <taxon>Ascomycota</taxon>
        <taxon>Pezizomycotina</taxon>
        <taxon>Sordariomycetes</taxon>
        <taxon>Sordariomycetidae</taxon>
        <taxon>Sordariales</taxon>
        <taxon>Podosporaceae</taxon>
        <taxon>Triangularia</taxon>
    </lineage>
</organism>
<protein>
    <recommendedName>
        <fullName evidence="1">Clr5 domain-containing protein</fullName>
    </recommendedName>
</protein>
<evidence type="ECO:0000313" key="3">
    <source>
        <dbReference type="Proteomes" id="UP001303160"/>
    </source>
</evidence>
<comment type="caution">
    <text evidence="2">The sequence shown here is derived from an EMBL/GenBank/DDBJ whole genome shotgun (WGS) entry which is preliminary data.</text>
</comment>
<name>A0AAN7AVA7_9PEZI</name>